<sequence length="388" mass="44026">MDWGTHKFLVSLGPEITIKSKNTKDYFLDVLWIHLGSRLSKAGFTYQVHPFAGRYLVEVPEKAFHILTTQFGISKVARFVPIKDLTDFSWLNFIVPKKTFTYVVYVDRVEAPWSKSELLNYKREVLAQLESLAQRNLDFWDNHPCQHFEIRLEARKEGIIAIYDKTDAPSGYPVGVGGHVLHLFSGGPDSVLAALFMARRGQKVTLLFLDDGVEGRFNLVEEAACKVAYFMPDMCVELIAVNYGPTLERLKESAAKRALCLLCKSCMYFVASKLADEIGAHAISTGEILGEQASQTVYSLNFIHRFSEKLLLRPLIGMCKEEVFEYLSKFRISESFAMPRCPYSPKRPLTGPKTGFLKKFHPGKFFSGIEYKNYKIFANCFGEDKNGS</sequence>
<evidence type="ECO:0000313" key="5">
    <source>
        <dbReference type="Proteomes" id="UP000063234"/>
    </source>
</evidence>
<dbReference type="SUPFAM" id="SSF143437">
    <property type="entry name" value="THUMP domain-like"/>
    <property type="match status" value="1"/>
</dbReference>
<accession>A0A0S3QUH7</accession>
<dbReference type="InterPro" id="IPR014729">
    <property type="entry name" value="Rossmann-like_a/b/a_fold"/>
</dbReference>
<evidence type="ECO:0000259" key="3">
    <source>
        <dbReference type="Pfam" id="PF02568"/>
    </source>
</evidence>
<feature type="domain" description="Thil AANH" evidence="3">
    <location>
        <begin position="175"/>
        <end position="357"/>
    </location>
</feature>
<name>A0A0S3QUH7_THET7</name>
<evidence type="ECO:0000256" key="1">
    <source>
        <dbReference type="ARBA" id="ARBA00022741"/>
    </source>
</evidence>
<dbReference type="GO" id="GO:0005829">
    <property type="term" value="C:cytosol"/>
    <property type="evidence" value="ECO:0007669"/>
    <property type="project" value="TreeGrafter"/>
</dbReference>
<keyword evidence="1" id="KW-0547">Nucleotide-binding</keyword>
<dbReference type="PANTHER" id="PTHR43209:SF1">
    <property type="entry name" value="TRNA SULFURTRANSFERASE"/>
    <property type="match status" value="1"/>
</dbReference>
<keyword evidence="5" id="KW-1185">Reference proteome</keyword>
<keyword evidence="2" id="KW-0067">ATP-binding</keyword>
<dbReference type="RefSeq" id="WP_068549968.1">
    <property type="nucleotide sequence ID" value="NZ_AP013035.1"/>
</dbReference>
<reference evidence="5" key="1">
    <citation type="journal article" date="2018" name="Science">
        <title>A primordial and reversible TCA cycle in a facultatively chemolithoautotrophic thermophile.</title>
        <authorList>
            <person name="Nunoura T."/>
            <person name="Chikaraishi Y."/>
            <person name="Izaki R."/>
            <person name="Suwa T."/>
            <person name="Sato T."/>
            <person name="Harada T."/>
            <person name="Mori K."/>
            <person name="Kato Y."/>
            <person name="Miyazaki M."/>
            <person name="Shimamura S."/>
            <person name="Yanagawa K."/>
            <person name="Shuto A."/>
            <person name="Ohkouchi N."/>
            <person name="Fujita N."/>
            <person name="Takaki Y."/>
            <person name="Atomi H."/>
            <person name="Takai K."/>
        </authorList>
    </citation>
    <scope>NUCLEOTIDE SEQUENCE [LARGE SCALE GENOMIC DNA]</scope>
    <source>
        <strain evidence="5">DSM 17441 / JCM 13301 / NBRC 103674 / ABI70S6</strain>
    </source>
</reference>
<evidence type="ECO:0000313" key="4">
    <source>
        <dbReference type="EMBL" id="BAT71979.1"/>
    </source>
</evidence>
<dbReference type="Proteomes" id="UP000063234">
    <property type="component" value="Chromosome"/>
</dbReference>
<dbReference type="GO" id="GO:0002937">
    <property type="term" value="P:tRNA 4-thiouridine biosynthesis"/>
    <property type="evidence" value="ECO:0007669"/>
    <property type="project" value="TreeGrafter"/>
</dbReference>
<dbReference type="Gene3D" id="3.40.50.620">
    <property type="entry name" value="HUPs"/>
    <property type="match status" value="1"/>
</dbReference>
<dbReference type="STRING" id="1298851.TST_1188"/>
<gene>
    <name evidence="4" type="primary">thiI</name>
    <name evidence="4" type="ORF">TST_1188</name>
</gene>
<dbReference type="Pfam" id="PF02568">
    <property type="entry name" value="ThiI"/>
    <property type="match status" value="1"/>
</dbReference>
<dbReference type="AlphaFoldDB" id="A0A0S3QUH7"/>
<dbReference type="GO" id="GO:0052837">
    <property type="term" value="P:thiazole biosynthetic process"/>
    <property type="evidence" value="ECO:0007669"/>
    <property type="project" value="TreeGrafter"/>
</dbReference>
<dbReference type="InterPro" id="IPR050102">
    <property type="entry name" value="tRNA_sulfurtransferase_ThiI"/>
</dbReference>
<dbReference type="GO" id="GO:0005524">
    <property type="term" value="F:ATP binding"/>
    <property type="evidence" value="ECO:0007669"/>
    <property type="project" value="UniProtKB-KW"/>
</dbReference>
<dbReference type="OrthoDB" id="9773948at2"/>
<dbReference type="Gene3D" id="3.30.70.1510">
    <property type="entry name" value="THUMP domain-like"/>
    <property type="match status" value="1"/>
</dbReference>
<organism evidence="4 5">
    <name type="scientific">Thermosulfidibacter takaii (strain DSM 17441 / JCM 13301 / NBRC 103674 / ABI70S6)</name>
    <dbReference type="NCBI Taxonomy" id="1298851"/>
    <lineage>
        <taxon>Bacteria</taxon>
        <taxon>Pseudomonadati</taxon>
        <taxon>Thermosulfidibacterota</taxon>
        <taxon>Thermosulfidibacteria</taxon>
        <taxon>Thermosulfidibacterales</taxon>
        <taxon>Thermosulfidibacteraceae</taxon>
    </lineage>
</organism>
<dbReference type="InterPro" id="IPR020536">
    <property type="entry name" value="ThiI_AANH"/>
</dbReference>
<dbReference type="SUPFAM" id="SSF52402">
    <property type="entry name" value="Adenine nucleotide alpha hydrolases-like"/>
    <property type="match status" value="1"/>
</dbReference>
<dbReference type="GO" id="GO:0004810">
    <property type="term" value="F:CCA tRNA nucleotidyltransferase activity"/>
    <property type="evidence" value="ECO:0007669"/>
    <property type="project" value="InterPro"/>
</dbReference>
<proteinExistence type="predicted"/>
<dbReference type="PANTHER" id="PTHR43209">
    <property type="entry name" value="TRNA SULFURTRANSFERASE"/>
    <property type="match status" value="1"/>
</dbReference>
<protein>
    <submittedName>
        <fullName evidence="4">Thiamine biosynthesis protein ThiI</fullName>
    </submittedName>
</protein>
<dbReference type="EMBL" id="AP013035">
    <property type="protein sequence ID" value="BAT71979.1"/>
    <property type="molecule type" value="Genomic_DNA"/>
</dbReference>
<evidence type="ECO:0000256" key="2">
    <source>
        <dbReference type="ARBA" id="ARBA00022840"/>
    </source>
</evidence>
<dbReference type="KEGG" id="ttk:TST_1188"/>